<evidence type="ECO:0000313" key="5">
    <source>
        <dbReference type="Proteomes" id="UP000813462"/>
    </source>
</evidence>
<dbReference type="AlphaFoldDB" id="A0A978V3R7"/>
<proteinExistence type="predicted"/>
<evidence type="ECO:0000256" key="2">
    <source>
        <dbReference type="ARBA" id="ARBA00022737"/>
    </source>
</evidence>
<protein>
    <recommendedName>
        <fullName evidence="3">C-JID domain-containing protein</fullName>
    </recommendedName>
</protein>
<feature type="domain" description="C-JID" evidence="3">
    <location>
        <begin position="4"/>
        <end position="119"/>
    </location>
</feature>
<dbReference type="InterPro" id="IPR045344">
    <property type="entry name" value="C-JID"/>
</dbReference>
<keyword evidence="1" id="KW-0433">Leucine-rich repeat</keyword>
<sequence>MVYPGRVIPQWFSHRARGESFIQLPPNWLNTDDSRFKFVFGAVFAFKISGPETKIRFRFNFTTSMDSSVGGSFNYEDVCTLQVNNSSDHVLIRYATIDLRHVFGVYWSSVCGMVTGASFHVFMEEEKKGNWMIKSCGLQAPISDTEYKEIMDFQDHEQEKISLLDCDLERAFGAKWSSICSNFTKVSICVFIEEEDVKWEIKKCWFKLLNGRSGSKRRLDEDPNIKLLEDKLIESK</sequence>
<organism evidence="4 5">
    <name type="scientific">Ziziphus jujuba var. spinosa</name>
    <dbReference type="NCBI Taxonomy" id="714518"/>
    <lineage>
        <taxon>Eukaryota</taxon>
        <taxon>Viridiplantae</taxon>
        <taxon>Streptophyta</taxon>
        <taxon>Embryophyta</taxon>
        <taxon>Tracheophyta</taxon>
        <taxon>Spermatophyta</taxon>
        <taxon>Magnoliopsida</taxon>
        <taxon>eudicotyledons</taxon>
        <taxon>Gunneridae</taxon>
        <taxon>Pentapetalae</taxon>
        <taxon>rosids</taxon>
        <taxon>fabids</taxon>
        <taxon>Rosales</taxon>
        <taxon>Rhamnaceae</taxon>
        <taxon>Paliureae</taxon>
        <taxon>Ziziphus</taxon>
    </lineage>
</organism>
<reference evidence="4" key="1">
    <citation type="journal article" date="2021" name="Front. Plant Sci.">
        <title>Chromosome-Scale Genome Assembly for Chinese Sour Jujube and Insights Into Its Genome Evolution and Domestication Signature.</title>
        <authorList>
            <person name="Shen L.-Y."/>
            <person name="Luo H."/>
            <person name="Wang X.-L."/>
            <person name="Wang X.-M."/>
            <person name="Qiu X.-J."/>
            <person name="Liu H."/>
            <person name="Zhou S.-S."/>
            <person name="Jia K.-H."/>
            <person name="Nie S."/>
            <person name="Bao Y.-T."/>
            <person name="Zhang R.-G."/>
            <person name="Yun Q.-Z."/>
            <person name="Chai Y.-H."/>
            <person name="Lu J.-Y."/>
            <person name="Li Y."/>
            <person name="Zhao S.-W."/>
            <person name="Mao J.-F."/>
            <person name="Jia S.-G."/>
            <person name="Mao Y.-M."/>
        </authorList>
    </citation>
    <scope>NUCLEOTIDE SEQUENCE</scope>
    <source>
        <strain evidence="4">AT0</strain>
        <tissue evidence="4">Leaf</tissue>
    </source>
</reference>
<dbReference type="Pfam" id="PF20160">
    <property type="entry name" value="C-JID"/>
    <property type="match status" value="1"/>
</dbReference>
<gene>
    <name evidence="4" type="ORF">FEM48_Zijuj07G0091500</name>
</gene>
<name>A0A978V3R7_ZIZJJ</name>
<evidence type="ECO:0000256" key="1">
    <source>
        <dbReference type="ARBA" id="ARBA00022614"/>
    </source>
</evidence>
<evidence type="ECO:0000259" key="3">
    <source>
        <dbReference type="Pfam" id="PF20160"/>
    </source>
</evidence>
<dbReference type="Proteomes" id="UP000813462">
    <property type="component" value="Unassembled WGS sequence"/>
</dbReference>
<dbReference type="EMBL" id="JAEACU010000007">
    <property type="protein sequence ID" value="KAH7522000.1"/>
    <property type="molecule type" value="Genomic_DNA"/>
</dbReference>
<comment type="caution">
    <text evidence="4">The sequence shown here is derived from an EMBL/GenBank/DDBJ whole genome shotgun (WGS) entry which is preliminary data.</text>
</comment>
<evidence type="ECO:0000313" key="4">
    <source>
        <dbReference type="EMBL" id="KAH7522000.1"/>
    </source>
</evidence>
<accession>A0A978V3R7</accession>
<keyword evidence="2" id="KW-0677">Repeat</keyword>